<name>A0A9D4IJ61_DREPO</name>
<dbReference type="EMBL" id="JAIWYP010000009">
    <property type="protein sequence ID" value="KAH3774502.1"/>
    <property type="molecule type" value="Genomic_DNA"/>
</dbReference>
<evidence type="ECO:0000313" key="1">
    <source>
        <dbReference type="EMBL" id="KAH3774502.1"/>
    </source>
</evidence>
<organism evidence="1 2">
    <name type="scientific">Dreissena polymorpha</name>
    <name type="common">Zebra mussel</name>
    <name type="synonym">Mytilus polymorpha</name>
    <dbReference type="NCBI Taxonomy" id="45954"/>
    <lineage>
        <taxon>Eukaryota</taxon>
        <taxon>Metazoa</taxon>
        <taxon>Spiralia</taxon>
        <taxon>Lophotrochozoa</taxon>
        <taxon>Mollusca</taxon>
        <taxon>Bivalvia</taxon>
        <taxon>Autobranchia</taxon>
        <taxon>Heteroconchia</taxon>
        <taxon>Euheterodonta</taxon>
        <taxon>Imparidentia</taxon>
        <taxon>Neoheterodontei</taxon>
        <taxon>Myida</taxon>
        <taxon>Dreissenoidea</taxon>
        <taxon>Dreissenidae</taxon>
        <taxon>Dreissena</taxon>
    </lineage>
</organism>
<comment type="caution">
    <text evidence="1">The sequence shown here is derived from an EMBL/GenBank/DDBJ whole genome shotgun (WGS) entry which is preliminary data.</text>
</comment>
<accession>A0A9D4IJ61</accession>
<keyword evidence="2" id="KW-1185">Reference proteome</keyword>
<protein>
    <submittedName>
        <fullName evidence="1">Uncharacterized protein</fullName>
    </submittedName>
</protein>
<evidence type="ECO:0000313" key="2">
    <source>
        <dbReference type="Proteomes" id="UP000828390"/>
    </source>
</evidence>
<reference evidence="1" key="1">
    <citation type="journal article" date="2019" name="bioRxiv">
        <title>The Genome of the Zebra Mussel, Dreissena polymorpha: A Resource for Invasive Species Research.</title>
        <authorList>
            <person name="McCartney M.A."/>
            <person name="Auch B."/>
            <person name="Kono T."/>
            <person name="Mallez S."/>
            <person name="Zhang Y."/>
            <person name="Obille A."/>
            <person name="Becker A."/>
            <person name="Abrahante J.E."/>
            <person name="Garbe J."/>
            <person name="Badalamenti J.P."/>
            <person name="Herman A."/>
            <person name="Mangelson H."/>
            <person name="Liachko I."/>
            <person name="Sullivan S."/>
            <person name="Sone E.D."/>
            <person name="Koren S."/>
            <person name="Silverstein K.A.T."/>
            <person name="Beckman K.B."/>
            <person name="Gohl D.M."/>
        </authorList>
    </citation>
    <scope>NUCLEOTIDE SEQUENCE</scope>
    <source>
        <strain evidence="1">Duluth1</strain>
        <tissue evidence="1">Whole animal</tissue>
    </source>
</reference>
<sequence>MQYEARGPNRTDQFCTAQYIIRTNILTNFNKDWTINVTFRVKNALPPDAHFHQEQTINMASRVLKTGFYYSNIYPYIKEKCPAPSRPYIIGTNLLTKFHDVWTINVATRVLTILKRKNAQPPDGHVF</sequence>
<dbReference type="AlphaFoldDB" id="A0A9D4IJ61"/>
<dbReference type="Proteomes" id="UP000828390">
    <property type="component" value="Unassembled WGS sequence"/>
</dbReference>
<gene>
    <name evidence="1" type="ORF">DPMN_175884</name>
</gene>
<proteinExistence type="predicted"/>
<reference evidence="1" key="2">
    <citation type="submission" date="2020-11" db="EMBL/GenBank/DDBJ databases">
        <authorList>
            <person name="McCartney M.A."/>
            <person name="Auch B."/>
            <person name="Kono T."/>
            <person name="Mallez S."/>
            <person name="Becker A."/>
            <person name="Gohl D.M."/>
            <person name="Silverstein K.A.T."/>
            <person name="Koren S."/>
            <person name="Bechman K.B."/>
            <person name="Herman A."/>
            <person name="Abrahante J.E."/>
            <person name="Garbe J."/>
        </authorList>
    </citation>
    <scope>NUCLEOTIDE SEQUENCE</scope>
    <source>
        <strain evidence="1">Duluth1</strain>
        <tissue evidence="1">Whole animal</tissue>
    </source>
</reference>